<keyword evidence="9" id="KW-1185">Reference proteome</keyword>
<accession>A0A286DAZ6</accession>
<evidence type="ECO:0000256" key="6">
    <source>
        <dbReference type="SAM" id="Phobius"/>
    </source>
</evidence>
<dbReference type="EMBL" id="OCND01000008">
    <property type="protein sequence ID" value="SOD55831.1"/>
    <property type="molecule type" value="Genomic_DNA"/>
</dbReference>
<feature type="transmembrane region" description="Helical" evidence="6">
    <location>
        <begin position="114"/>
        <end position="132"/>
    </location>
</feature>
<feature type="transmembrane region" description="Helical" evidence="6">
    <location>
        <begin position="49"/>
        <end position="66"/>
    </location>
</feature>
<evidence type="ECO:0000313" key="9">
    <source>
        <dbReference type="Proteomes" id="UP000219374"/>
    </source>
</evidence>
<evidence type="ECO:0000256" key="3">
    <source>
        <dbReference type="ARBA" id="ARBA00022692"/>
    </source>
</evidence>
<evidence type="ECO:0000256" key="2">
    <source>
        <dbReference type="ARBA" id="ARBA00009399"/>
    </source>
</evidence>
<evidence type="ECO:0000259" key="7">
    <source>
        <dbReference type="Pfam" id="PF04138"/>
    </source>
</evidence>
<protein>
    <submittedName>
        <fullName evidence="8">Flippase GtrA (Transmembrane translocase of bactoprenol-linked glucose)</fullName>
    </submittedName>
</protein>
<feature type="transmembrane region" description="Helical" evidence="6">
    <location>
        <begin position="87"/>
        <end position="108"/>
    </location>
</feature>
<evidence type="ECO:0000256" key="1">
    <source>
        <dbReference type="ARBA" id="ARBA00004141"/>
    </source>
</evidence>
<evidence type="ECO:0000256" key="4">
    <source>
        <dbReference type="ARBA" id="ARBA00022989"/>
    </source>
</evidence>
<dbReference type="Pfam" id="PF04138">
    <property type="entry name" value="GtrA_DPMS_TM"/>
    <property type="match status" value="1"/>
</dbReference>
<dbReference type="GO" id="GO:0000271">
    <property type="term" value="P:polysaccharide biosynthetic process"/>
    <property type="evidence" value="ECO:0007669"/>
    <property type="project" value="InterPro"/>
</dbReference>
<reference evidence="8 9" key="1">
    <citation type="submission" date="2017-09" db="EMBL/GenBank/DDBJ databases">
        <authorList>
            <person name="Ehlers B."/>
            <person name="Leendertz F.H."/>
        </authorList>
    </citation>
    <scope>NUCLEOTIDE SEQUENCE [LARGE SCALE GENOMIC DNA]</scope>
    <source>
        <strain evidence="8 9">CGMCC 1.10978</strain>
    </source>
</reference>
<dbReference type="PANTHER" id="PTHR38459:SF1">
    <property type="entry name" value="PROPHAGE BACTOPRENOL-LINKED GLUCOSE TRANSLOCASE HOMOLOG"/>
    <property type="match status" value="1"/>
</dbReference>
<dbReference type="AlphaFoldDB" id="A0A286DAZ6"/>
<sequence>MQVHPDSLSRDMTLFRQGGHFILVGLLQLALDWALFVALTWLGMGAGPANLSGRVCGALLGFWLNGRMTFAAQGKPRLGWRRFARFLAVWLALTLISTVAVTWVAHGLGMQQAWLAKPLVEGVLAVIAFFLWRHLVYR</sequence>
<dbReference type="GO" id="GO:0005886">
    <property type="term" value="C:plasma membrane"/>
    <property type="evidence" value="ECO:0007669"/>
    <property type="project" value="TreeGrafter"/>
</dbReference>
<dbReference type="InterPro" id="IPR007267">
    <property type="entry name" value="GtrA_DPMS_TM"/>
</dbReference>
<keyword evidence="4 6" id="KW-1133">Transmembrane helix</keyword>
<organism evidence="8 9">
    <name type="scientific">Pseudoxanthomonas wuyuanensis</name>
    <dbReference type="NCBI Taxonomy" id="1073196"/>
    <lineage>
        <taxon>Bacteria</taxon>
        <taxon>Pseudomonadati</taxon>
        <taxon>Pseudomonadota</taxon>
        <taxon>Gammaproteobacteria</taxon>
        <taxon>Lysobacterales</taxon>
        <taxon>Lysobacteraceae</taxon>
        <taxon>Pseudoxanthomonas</taxon>
    </lineage>
</organism>
<proteinExistence type="inferred from homology"/>
<feature type="domain" description="GtrA/DPMS transmembrane" evidence="7">
    <location>
        <begin position="21"/>
        <end position="136"/>
    </location>
</feature>
<comment type="similarity">
    <text evidence="2">Belongs to the GtrA family.</text>
</comment>
<comment type="subcellular location">
    <subcellularLocation>
        <location evidence="1">Membrane</location>
        <topology evidence="1">Multi-pass membrane protein</topology>
    </subcellularLocation>
</comment>
<evidence type="ECO:0000256" key="5">
    <source>
        <dbReference type="ARBA" id="ARBA00023136"/>
    </source>
</evidence>
<dbReference type="InterPro" id="IPR051401">
    <property type="entry name" value="GtrA_CellWall_Glycosyl"/>
</dbReference>
<dbReference type="Proteomes" id="UP000219374">
    <property type="component" value="Unassembled WGS sequence"/>
</dbReference>
<feature type="transmembrane region" description="Helical" evidence="6">
    <location>
        <begin position="21"/>
        <end position="43"/>
    </location>
</feature>
<evidence type="ECO:0000313" key="8">
    <source>
        <dbReference type="EMBL" id="SOD55831.1"/>
    </source>
</evidence>
<keyword evidence="3 6" id="KW-0812">Transmembrane</keyword>
<dbReference type="PANTHER" id="PTHR38459">
    <property type="entry name" value="PROPHAGE BACTOPRENOL-LINKED GLUCOSE TRANSLOCASE HOMOLOG"/>
    <property type="match status" value="1"/>
</dbReference>
<keyword evidence="5 6" id="KW-0472">Membrane</keyword>
<gene>
    <name evidence="8" type="ORF">SAMN06296416_10837</name>
</gene>
<name>A0A286DAZ6_9GAMM</name>